<evidence type="ECO:0000256" key="2">
    <source>
        <dbReference type="ARBA" id="ARBA00022670"/>
    </source>
</evidence>
<dbReference type="InterPro" id="IPR000718">
    <property type="entry name" value="Peptidase_M13"/>
</dbReference>
<dbReference type="GO" id="GO:0016485">
    <property type="term" value="P:protein processing"/>
    <property type="evidence" value="ECO:0007669"/>
    <property type="project" value="TreeGrafter"/>
</dbReference>
<keyword evidence="4" id="KW-0378">Hydrolase</keyword>
<proteinExistence type="predicted"/>
<dbReference type="SUPFAM" id="SSF55486">
    <property type="entry name" value="Metalloproteases ('zincins'), catalytic domain"/>
    <property type="match status" value="1"/>
</dbReference>
<feature type="domain" description="Peptidase M13 C-terminal" evidence="7">
    <location>
        <begin position="203"/>
        <end position="405"/>
    </location>
</feature>
<dbReference type="InterPro" id="IPR008753">
    <property type="entry name" value="Peptidase_M13_N"/>
</dbReference>
<name>A0AA35XFG4_GEOBA</name>
<dbReference type="InterPro" id="IPR018497">
    <property type="entry name" value="Peptidase_M13_C"/>
</dbReference>
<evidence type="ECO:0000256" key="6">
    <source>
        <dbReference type="ARBA" id="ARBA00023049"/>
    </source>
</evidence>
<dbReference type="Proteomes" id="UP001174909">
    <property type="component" value="Unassembled WGS sequence"/>
</dbReference>
<evidence type="ECO:0000259" key="8">
    <source>
        <dbReference type="Pfam" id="PF05649"/>
    </source>
</evidence>
<dbReference type="PRINTS" id="PR00786">
    <property type="entry name" value="NEPRILYSIN"/>
</dbReference>
<dbReference type="AlphaFoldDB" id="A0AA35XFG4"/>
<evidence type="ECO:0000256" key="4">
    <source>
        <dbReference type="ARBA" id="ARBA00022801"/>
    </source>
</evidence>
<dbReference type="Gene3D" id="3.40.390.10">
    <property type="entry name" value="Collagenase (Catalytic Domain)"/>
    <property type="match status" value="1"/>
</dbReference>
<keyword evidence="10" id="KW-1185">Reference proteome</keyword>
<keyword evidence="2" id="KW-0645">Protease</keyword>
<sequence length="406" mass="46643">MPVNRLSYGHRPTFTNLTDVFAAANESTLESYAKWQLIGRYLPRLDSDFLSLVDTFNEATTGQGSRQRYQTCISVTQNIMPLALARPYTDYLLPNGTKENVTEMIEEVKEAFKSRLEDKDWLDDTTKERCAEKVDAMTEMVAYPDQISNDTYLDELYALFNMTEDGYFENYLQYIIISNVENFASLRTPVDKSVWLNAPTAVNAYYSPQFNQFVFLEGILNSPFFHAGWPEYFLYGALGVIIGHELTHGFDDEGQQYDKDGILHQWWTNSSVEAFRERQTCFEEQYSQYEMFGYNVSGNLTLGENIADNGGLHTSYQAFQKLMNTTEQPMLPALQYTPEQLYFIGYAQSWCSLYTEEYIASVTKTDEHSPGPFRVIGAIVNSKEFPEAFQCKEGSAMNPEDKCELW</sequence>
<evidence type="ECO:0000313" key="9">
    <source>
        <dbReference type="EMBL" id="CAI8048837.1"/>
    </source>
</evidence>
<dbReference type="Pfam" id="PF01431">
    <property type="entry name" value="Peptidase_M13"/>
    <property type="match status" value="1"/>
</dbReference>
<keyword evidence="5" id="KW-0862">Zinc</keyword>
<reference evidence="9" key="1">
    <citation type="submission" date="2023-03" db="EMBL/GenBank/DDBJ databases">
        <authorList>
            <person name="Steffen K."/>
            <person name="Cardenas P."/>
        </authorList>
    </citation>
    <scope>NUCLEOTIDE SEQUENCE</scope>
</reference>
<dbReference type="Pfam" id="PF05649">
    <property type="entry name" value="Peptidase_M13_N"/>
    <property type="match status" value="1"/>
</dbReference>
<accession>A0AA35XFG4</accession>
<comment type="caution">
    <text evidence="9">The sequence shown here is derived from an EMBL/GenBank/DDBJ whole genome shotgun (WGS) entry which is preliminary data.</text>
</comment>
<dbReference type="InterPro" id="IPR024079">
    <property type="entry name" value="MetalloPept_cat_dom_sf"/>
</dbReference>
<evidence type="ECO:0000256" key="5">
    <source>
        <dbReference type="ARBA" id="ARBA00022833"/>
    </source>
</evidence>
<dbReference type="PANTHER" id="PTHR11733">
    <property type="entry name" value="ZINC METALLOPROTEASE FAMILY M13 NEPRILYSIN-RELATED"/>
    <property type="match status" value="1"/>
</dbReference>
<dbReference type="CDD" id="cd08662">
    <property type="entry name" value="M13"/>
    <property type="match status" value="1"/>
</dbReference>
<feature type="domain" description="Peptidase M13 N-terminal" evidence="8">
    <location>
        <begin position="10"/>
        <end position="144"/>
    </location>
</feature>
<dbReference type="EMBL" id="CASHTH010003753">
    <property type="protein sequence ID" value="CAI8048837.1"/>
    <property type="molecule type" value="Genomic_DNA"/>
</dbReference>
<gene>
    <name evidence="9" type="ORF">GBAR_LOCUS26922</name>
</gene>
<evidence type="ECO:0000259" key="7">
    <source>
        <dbReference type="Pfam" id="PF01431"/>
    </source>
</evidence>
<evidence type="ECO:0000313" key="10">
    <source>
        <dbReference type="Proteomes" id="UP001174909"/>
    </source>
</evidence>
<dbReference type="GO" id="GO:0005886">
    <property type="term" value="C:plasma membrane"/>
    <property type="evidence" value="ECO:0007669"/>
    <property type="project" value="TreeGrafter"/>
</dbReference>
<keyword evidence="3" id="KW-0479">Metal-binding</keyword>
<dbReference type="PANTHER" id="PTHR11733:SF240">
    <property type="entry name" value="GH14155P-RELATED"/>
    <property type="match status" value="1"/>
</dbReference>
<evidence type="ECO:0000256" key="3">
    <source>
        <dbReference type="ARBA" id="ARBA00022723"/>
    </source>
</evidence>
<comment type="cofactor">
    <cofactor evidence="1">
        <name>Zn(2+)</name>
        <dbReference type="ChEBI" id="CHEBI:29105"/>
    </cofactor>
</comment>
<dbReference type="GO" id="GO:0004222">
    <property type="term" value="F:metalloendopeptidase activity"/>
    <property type="evidence" value="ECO:0007669"/>
    <property type="project" value="InterPro"/>
</dbReference>
<organism evidence="9 10">
    <name type="scientific">Geodia barretti</name>
    <name type="common">Barrett's horny sponge</name>
    <dbReference type="NCBI Taxonomy" id="519541"/>
    <lineage>
        <taxon>Eukaryota</taxon>
        <taxon>Metazoa</taxon>
        <taxon>Porifera</taxon>
        <taxon>Demospongiae</taxon>
        <taxon>Heteroscleromorpha</taxon>
        <taxon>Tetractinellida</taxon>
        <taxon>Astrophorina</taxon>
        <taxon>Geodiidae</taxon>
        <taxon>Geodia</taxon>
    </lineage>
</organism>
<protein>
    <submittedName>
        <fullName evidence="9">Neprilysin-3</fullName>
    </submittedName>
</protein>
<keyword evidence="6" id="KW-0482">Metalloprotease</keyword>
<evidence type="ECO:0000256" key="1">
    <source>
        <dbReference type="ARBA" id="ARBA00001947"/>
    </source>
</evidence>
<dbReference type="GO" id="GO:0046872">
    <property type="term" value="F:metal ion binding"/>
    <property type="evidence" value="ECO:0007669"/>
    <property type="project" value="UniProtKB-KW"/>
</dbReference>
<dbReference type="PROSITE" id="PS51885">
    <property type="entry name" value="NEPRILYSIN"/>
    <property type="match status" value="1"/>
</dbReference>